<evidence type="ECO:0000313" key="3">
    <source>
        <dbReference type="Proteomes" id="UP001489902"/>
    </source>
</evidence>
<sequence>MVLTQFSSENYRARSMPPKPTTMWSTTTSERTLDKNVFLSRMEKHWNRWGYDYLSEEERSAWRNIISKICYTNVQTIDDLAAPVYWAEVTALKFLFPNEFLLSHHAAIAQNKFPRADLYQWEPNKRGPTRHPSFKKNEHVIQVSHNLAGEEVTETRQQLFKRPRSGRSNDGSEDENRAKRRRLTDSNSAKEATSKARVVKKETSPAEYETDNPDSLLTGFNERLSLIRNEASKTSNISPQAISGLRHAHEQELAGQQKAHRKEIKAMKKAFQEESSALRATYEGAISTFIEGSVSGMEALQVALQVARRDI</sequence>
<dbReference type="Proteomes" id="UP001489902">
    <property type="component" value="Chromosome 2"/>
</dbReference>
<gene>
    <name evidence="2" type="ORF">QYS62_003753</name>
</gene>
<evidence type="ECO:0000313" key="2">
    <source>
        <dbReference type="EMBL" id="WZH42757.1"/>
    </source>
</evidence>
<reference evidence="2 3" key="1">
    <citation type="submission" date="2024-04" db="EMBL/GenBank/DDBJ databases">
        <title>Complete genome sequence of Fusarium acuminatum.</title>
        <authorList>
            <person name="Lan B."/>
        </authorList>
    </citation>
    <scope>NUCLEOTIDE SEQUENCE [LARGE SCALE GENOMIC DNA]</scope>
    <source>
        <strain evidence="2">1A</strain>
    </source>
</reference>
<proteinExistence type="predicted"/>
<protein>
    <submittedName>
        <fullName evidence="2">Uncharacterized protein</fullName>
    </submittedName>
</protein>
<dbReference type="EMBL" id="CP151261">
    <property type="protein sequence ID" value="WZH42757.1"/>
    <property type="molecule type" value="Genomic_DNA"/>
</dbReference>
<evidence type="ECO:0000256" key="1">
    <source>
        <dbReference type="SAM" id="MobiDB-lite"/>
    </source>
</evidence>
<feature type="region of interest" description="Disordered" evidence="1">
    <location>
        <begin position="145"/>
        <end position="215"/>
    </location>
</feature>
<name>A0ABZ2WS38_9HYPO</name>
<organism evidence="2 3">
    <name type="scientific">Fusarium acuminatum</name>
    <dbReference type="NCBI Taxonomy" id="5515"/>
    <lineage>
        <taxon>Eukaryota</taxon>
        <taxon>Fungi</taxon>
        <taxon>Dikarya</taxon>
        <taxon>Ascomycota</taxon>
        <taxon>Pezizomycotina</taxon>
        <taxon>Sordariomycetes</taxon>
        <taxon>Hypocreomycetidae</taxon>
        <taxon>Hypocreales</taxon>
        <taxon>Nectriaceae</taxon>
        <taxon>Fusarium</taxon>
        <taxon>Fusarium tricinctum species complex</taxon>
    </lineage>
</organism>
<accession>A0ABZ2WS38</accession>
<keyword evidence="3" id="KW-1185">Reference proteome</keyword>